<name>A0A067QYM5_ZOONE</name>
<evidence type="ECO:0000313" key="1">
    <source>
        <dbReference type="EMBL" id="KDR11389.1"/>
    </source>
</evidence>
<sequence>MSNTPPSSRPKIEVVRLPSYEQAKLRPLLEGGIQLQAQFKHVRYGDYVSYSSLEDGNKQYFRFHDRECKTPLTTKSLDNIFARQLTFGAEEQQSPFLWRDATRSEEQLYHAPHGFPGAAYPKNKASRFSGARYVEVSLFLCLYLVFVENNLY</sequence>
<reference evidence="1 2" key="1">
    <citation type="journal article" date="2014" name="Nat. Commun.">
        <title>Molecular traces of alternative social organization in a termite genome.</title>
        <authorList>
            <person name="Terrapon N."/>
            <person name="Li C."/>
            <person name="Robertson H.M."/>
            <person name="Ji L."/>
            <person name="Meng X."/>
            <person name="Booth W."/>
            <person name="Chen Z."/>
            <person name="Childers C.P."/>
            <person name="Glastad K.M."/>
            <person name="Gokhale K."/>
            <person name="Gowin J."/>
            <person name="Gronenberg W."/>
            <person name="Hermansen R.A."/>
            <person name="Hu H."/>
            <person name="Hunt B.G."/>
            <person name="Huylmans A.K."/>
            <person name="Khalil S.M."/>
            <person name="Mitchell R.D."/>
            <person name="Munoz-Torres M.C."/>
            <person name="Mustard J.A."/>
            <person name="Pan H."/>
            <person name="Reese J.T."/>
            <person name="Scharf M.E."/>
            <person name="Sun F."/>
            <person name="Vogel H."/>
            <person name="Xiao J."/>
            <person name="Yang W."/>
            <person name="Yang Z."/>
            <person name="Yang Z."/>
            <person name="Zhou J."/>
            <person name="Zhu J."/>
            <person name="Brent C.S."/>
            <person name="Elsik C.G."/>
            <person name="Goodisman M.A."/>
            <person name="Liberles D.A."/>
            <person name="Roe R.M."/>
            <person name="Vargo E.L."/>
            <person name="Vilcinskas A."/>
            <person name="Wang J."/>
            <person name="Bornberg-Bauer E."/>
            <person name="Korb J."/>
            <person name="Zhang G."/>
            <person name="Liebig J."/>
        </authorList>
    </citation>
    <scope>NUCLEOTIDE SEQUENCE [LARGE SCALE GENOMIC DNA]</scope>
    <source>
        <tissue evidence="1">Whole organism</tissue>
    </source>
</reference>
<dbReference type="InParanoid" id="A0A067QYM5"/>
<protein>
    <submittedName>
        <fullName evidence="1">Uncharacterized protein</fullName>
    </submittedName>
</protein>
<dbReference type="Proteomes" id="UP000027135">
    <property type="component" value="Unassembled WGS sequence"/>
</dbReference>
<organism evidence="1 2">
    <name type="scientific">Zootermopsis nevadensis</name>
    <name type="common">Dampwood termite</name>
    <dbReference type="NCBI Taxonomy" id="136037"/>
    <lineage>
        <taxon>Eukaryota</taxon>
        <taxon>Metazoa</taxon>
        <taxon>Ecdysozoa</taxon>
        <taxon>Arthropoda</taxon>
        <taxon>Hexapoda</taxon>
        <taxon>Insecta</taxon>
        <taxon>Pterygota</taxon>
        <taxon>Neoptera</taxon>
        <taxon>Polyneoptera</taxon>
        <taxon>Dictyoptera</taxon>
        <taxon>Blattodea</taxon>
        <taxon>Blattoidea</taxon>
        <taxon>Termitoidae</taxon>
        <taxon>Termopsidae</taxon>
        <taxon>Zootermopsis</taxon>
    </lineage>
</organism>
<evidence type="ECO:0000313" key="2">
    <source>
        <dbReference type="Proteomes" id="UP000027135"/>
    </source>
</evidence>
<keyword evidence="2" id="KW-1185">Reference proteome</keyword>
<proteinExistence type="predicted"/>
<accession>A0A067QYM5</accession>
<dbReference type="EMBL" id="KK853098">
    <property type="protein sequence ID" value="KDR11389.1"/>
    <property type="molecule type" value="Genomic_DNA"/>
</dbReference>
<gene>
    <name evidence="1" type="ORF">L798_14021</name>
</gene>
<dbReference type="AlphaFoldDB" id="A0A067QYM5"/>